<evidence type="ECO:0000256" key="1">
    <source>
        <dbReference type="SAM" id="Phobius"/>
    </source>
</evidence>
<keyword evidence="1" id="KW-1133">Transmembrane helix</keyword>
<keyword evidence="3" id="KW-1185">Reference proteome</keyword>
<reference evidence="2 3" key="1">
    <citation type="journal article" date="2014" name="Genome Announc.">
        <title>Draft genome sequences of the altered schaedler flora, a defined bacterial community from gnotobiotic mice.</title>
        <authorList>
            <person name="Wannemuehler M.J."/>
            <person name="Overstreet A.M."/>
            <person name="Ward D.V."/>
            <person name="Phillips G.J."/>
        </authorList>
    </citation>
    <scope>NUCLEOTIDE SEQUENCE [LARGE SCALE GENOMIC DNA]</scope>
    <source>
        <strain evidence="2 3">ASF492</strain>
    </source>
</reference>
<sequence>MSWKKGGIFNDLGFMLKEKLIFLIEAQSTWTVNILVRVILYLAKSYQDYIIRTGQDIYGGKKVKLPKPEIYVIYTGSRKARPETISLAEEFFPGEECCLDVTVHMIYDGEKGDIINQYVTFTKIFDEQVKKHGLTDQAVRKAIRICKDRDVLKEYLSGRESEVVDLMITLFSQEEIWDMHVRSREKEAAVRTMIEDGRYFGASREATVERLREKFNLSQDDADNMVKKYW</sequence>
<dbReference type="HOGENOM" id="CLU_068216_1_0_9"/>
<organism evidence="2 3">
    <name type="scientific">Eubacterium plexicaudatum ASF492</name>
    <dbReference type="NCBI Taxonomy" id="1235802"/>
    <lineage>
        <taxon>Bacteria</taxon>
        <taxon>Bacillati</taxon>
        <taxon>Bacillota</taxon>
        <taxon>Clostridia</taxon>
        <taxon>Eubacteriales</taxon>
        <taxon>Eubacteriaceae</taxon>
        <taxon>Eubacterium</taxon>
    </lineage>
</organism>
<feature type="transmembrane region" description="Helical" evidence="1">
    <location>
        <begin position="20"/>
        <end position="43"/>
    </location>
</feature>
<comment type="caution">
    <text evidence="2">The sequence shown here is derived from an EMBL/GenBank/DDBJ whole genome shotgun (WGS) entry which is preliminary data.</text>
</comment>
<dbReference type="Proteomes" id="UP000012589">
    <property type="component" value="Unassembled WGS sequence"/>
</dbReference>
<keyword evidence="1" id="KW-0472">Membrane</keyword>
<dbReference type="eggNOG" id="ENOG502ZCAJ">
    <property type="taxonomic scope" value="Bacteria"/>
</dbReference>
<dbReference type="EMBL" id="AQFT01000057">
    <property type="protein sequence ID" value="EMZ28763.1"/>
    <property type="molecule type" value="Genomic_DNA"/>
</dbReference>
<proteinExistence type="predicted"/>
<dbReference type="AlphaFoldDB" id="N2AQN5"/>
<evidence type="ECO:0000313" key="3">
    <source>
        <dbReference type="Proteomes" id="UP000012589"/>
    </source>
</evidence>
<keyword evidence="1" id="KW-0812">Transmembrane</keyword>
<evidence type="ECO:0000313" key="2">
    <source>
        <dbReference type="EMBL" id="EMZ28763.1"/>
    </source>
</evidence>
<name>N2AQN5_9FIRM</name>
<dbReference type="OrthoDB" id="9811201at2"/>
<gene>
    <name evidence="2" type="ORF">C823_01790</name>
</gene>
<dbReference type="STRING" id="1235802.C823_01790"/>
<evidence type="ECO:0008006" key="4">
    <source>
        <dbReference type="Google" id="ProtNLM"/>
    </source>
</evidence>
<protein>
    <recommendedName>
        <fullName evidence="4">Transposase (putative) YhgA-like domain-containing protein</fullName>
    </recommendedName>
</protein>
<dbReference type="PATRIC" id="fig|1235802.3.peg.1895"/>
<accession>N2AQN5</accession>